<keyword evidence="1" id="KW-0493">Microtubule</keyword>
<dbReference type="Pfam" id="PF17862">
    <property type="entry name" value="AAA_lid_3"/>
    <property type="match status" value="1"/>
</dbReference>
<dbReference type="Pfam" id="PF00004">
    <property type="entry name" value="AAA"/>
    <property type="match status" value="1"/>
</dbReference>
<feature type="domain" description="AAA+ ATPase" evidence="10">
    <location>
        <begin position="245"/>
        <end position="380"/>
    </location>
</feature>
<dbReference type="OrthoDB" id="10251136at2759"/>
<evidence type="ECO:0000256" key="1">
    <source>
        <dbReference type="ARBA" id="ARBA00022701"/>
    </source>
</evidence>
<dbReference type="Pfam" id="PF09336">
    <property type="entry name" value="Vps4_C"/>
    <property type="match status" value="1"/>
</dbReference>
<dbReference type="InterPro" id="IPR003960">
    <property type="entry name" value="ATPase_AAA_CS"/>
</dbReference>
<dbReference type="InterPro" id="IPR003959">
    <property type="entry name" value="ATPase_AAA_core"/>
</dbReference>
<accession>A0A9D4YTS8</accession>
<dbReference type="FunFam" id="1.10.8.60:FF:000022">
    <property type="entry name" value="Fidgetin like 1"/>
    <property type="match status" value="1"/>
</dbReference>
<keyword evidence="2 8" id="KW-0547">Nucleotide-binding</keyword>
<dbReference type="Gene3D" id="1.20.58.80">
    <property type="entry name" value="Phosphotransferase system, lactose/cellobiose-type IIA subunit"/>
    <property type="match status" value="1"/>
</dbReference>
<feature type="compositionally biased region" description="Polar residues" evidence="9">
    <location>
        <begin position="1"/>
        <end position="10"/>
    </location>
</feature>
<keyword evidence="3 8" id="KW-0067">ATP-binding</keyword>
<proteinExistence type="inferred from homology"/>
<sequence>MLQRLFSGSKNGADGSEVPKPARPPSPMNGPTQLADLQRQVEKLRGYHELAREAVERAYAKDVAKQAAVAVQLYRTAMNILLEALSLQVPSTAGLDASHSTTAKWRTDMNQWQAAVLDRLRALEAPGLPAAAETAAIAAAAAGGRGRAAAAAAAVRPGQRQQQPGSQQRSAGGSRPAARAAASAGLSGPKEEAEFDERVLSEVLDSAPSVAWADVAGLAAAKQALQEMVILPTLRADLFQGLRAPARGLLLYGPPGNGKTMLAKALAHEARAVFFNISASSLTSRWHGDAEKLVRALFRVAARNQPSIIFIDEIDSILSERSSGEHEASRRLKTEFLVQFDGVASGSDRVVVLGATNRPWELDDAVRRRLPKRVYVPLPDSAGRRAMIQQLLKGQRHQLSARDLERVVAGTEGYSGSDLAALCKEAAMLSLRELGAAIATTPADAVRHINVADFVTAVSAIKPSVSREQLRRFEEWTREYGMAS</sequence>
<feature type="compositionally biased region" description="Low complexity" evidence="9">
    <location>
        <begin position="151"/>
        <end position="185"/>
    </location>
</feature>
<evidence type="ECO:0000259" key="10">
    <source>
        <dbReference type="SMART" id="SM00382"/>
    </source>
</evidence>
<comment type="caution">
    <text evidence="12">The sequence shown here is derived from an EMBL/GenBank/DDBJ whole genome shotgun (WGS) entry which is preliminary data.</text>
</comment>
<dbReference type="InterPro" id="IPR003593">
    <property type="entry name" value="AAA+_ATPase"/>
</dbReference>
<dbReference type="InterPro" id="IPR015415">
    <property type="entry name" value="Spast_Vps4_C"/>
</dbReference>
<dbReference type="AlphaFoldDB" id="A0A9D4YTS8"/>
<evidence type="ECO:0000313" key="12">
    <source>
        <dbReference type="EMBL" id="KAI3425290.1"/>
    </source>
</evidence>
<organism evidence="12 13">
    <name type="scientific">Chlorella vulgaris</name>
    <name type="common">Green alga</name>
    <dbReference type="NCBI Taxonomy" id="3077"/>
    <lineage>
        <taxon>Eukaryota</taxon>
        <taxon>Viridiplantae</taxon>
        <taxon>Chlorophyta</taxon>
        <taxon>core chlorophytes</taxon>
        <taxon>Trebouxiophyceae</taxon>
        <taxon>Chlorellales</taxon>
        <taxon>Chlorellaceae</taxon>
        <taxon>Chlorella clade</taxon>
        <taxon>Chlorella</taxon>
    </lineage>
</organism>
<dbReference type="SMART" id="SM00745">
    <property type="entry name" value="MIT"/>
    <property type="match status" value="1"/>
</dbReference>
<dbReference type="Gene3D" id="3.40.50.300">
    <property type="entry name" value="P-loop containing nucleotide triphosphate hydrolases"/>
    <property type="match status" value="1"/>
</dbReference>
<evidence type="ECO:0000313" key="13">
    <source>
        <dbReference type="Proteomes" id="UP001055712"/>
    </source>
</evidence>
<dbReference type="PANTHER" id="PTHR23074:SF86">
    <property type="entry name" value="SPASTIN"/>
    <property type="match status" value="1"/>
</dbReference>
<dbReference type="CDD" id="cd19509">
    <property type="entry name" value="RecA-like_VPS4-like"/>
    <property type="match status" value="1"/>
</dbReference>
<keyword evidence="4" id="KW-0472">Membrane</keyword>
<evidence type="ECO:0000256" key="6">
    <source>
        <dbReference type="ARBA" id="ARBA00036378"/>
    </source>
</evidence>
<evidence type="ECO:0000256" key="4">
    <source>
        <dbReference type="ARBA" id="ARBA00023136"/>
    </source>
</evidence>
<dbReference type="SUPFAM" id="SSF52540">
    <property type="entry name" value="P-loop containing nucleoside triphosphate hydrolases"/>
    <property type="match status" value="1"/>
</dbReference>
<dbReference type="PROSITE" id="PS00674">
    <property type="entry name" value="AAA"/>
    <property type="match status" value="1"/>
</dbReference>
<evidence type="ECO:0000256" key="3">
    <source>
        <dbReference type="ARBA" id="ARBA00022840"/>
    </source>
</evidence>
<keyword evidence="5" id="KW-0413">Isomerase</keyword>
<reference evidence="12" key="1">
    <citation type="journal article" date="2019" name="Plant J.">
        <title>Chlorella vulgaris genome assembly and annotation reveals the molecular basis for metabolic acclimation to high light conditions.</title>
        <authorList>
            <person name="Cecchin M."/>
            <person name="Marcolungo L."/>
            <person name="Rossato M."/>
            <person name="Girolomoni L."/>
            <person name="Cosentino E."/>
            <person name="Cuine S."/>
            <person name="Li-Beisson Y."/>
            <person name="Delledonne M."/>
            <person name="Ballottari M."/>
        </authorList>
    </citation>
    <scope>NUCLEOTIDE SEQUENCE</scope>
    <source>
        <strain evidence="12">211/11P</strain>
    </source>
</reference>
<evidence type="ECO:0000256" key="2">
    <source>
        <dbReference type="ARBA" id="ARBA00022741"/>
    </source>
</evidence>
<dbReference type="InterPro" id="IPR041569">
    <property type="entry name" value="AAA_lid_3"/>
</dbReference>
<feature type="domain" description="MIT" evidence="11">
    <location>
        <begin position="44"/>
        <end position="122"/>
    </location>
</feature>
<evidence type="ECO:0000256" key="8">
    <source>
        <dbReference type="RuleBase" id="RU003651"/>
    </source>
</evidence>
<comment type="similarity">
    <text evidence="8">Belongs to the AAA ATPase family.</text>
</comment>
<dbReference type="GO" id="GO:0016887">
    <property type="term" value="F:ATP hydrolysis activity"/>
    <property type="evidence" value="ECO:0007669"/>
    <property type="project" value="InterPro"/>
</dbReference>
<dbReference type="Proteomes" id="UP001055712">
    <property type="component" value="Unassembled WGS sequence"/>
</dbReference>
<dbReference type="GO" id="GO:0005874">
    <property type="term" value="C:microtubule"/>
    <property type="evidence" value="ECO:0007669"/>
    <property type="project" value="UniProtKB-KW"/>
</dbReference>
<dbReference type="PANTHER" id="PTHR23074">
    <property type="entry name" value="AAA DOMAIN-CONTAINING"/>
    <property type="match status" value="1"/>
</dbReference>
<gene>
    <name evidence="12" type="ORF">D9Q98_009057</name>
</gene>
<dbReference type="SMART" id="SM00382">
    <property type="entry name" value="AAA"/>
    <property type="match status" value="1"/>
</dbReference>
<dbReference type="EC" id="5.6.1.1" evidence="7"/>
<evidence type="ECO:0000256" key="9">
    <source>
        <dbReference type="SAM" id="MobiDB-lite"/>
    </source>
</evidence>
<dbReference type="InterPro" id="IPR007330">
    <property type="entry name" value="MIT_dom"/>
</dbReference>
<evidence type="ECO:0000256" key="7">
    <source>
        <dbReference type="ARBA" id="ARBA00038871"/>
    </source>
</evidence>
<reference evidence="12" key="2">
    <citation type="submission" date="2020-11" db="EMBL/GenBank/DDBJ databases">
        <authorList>
            <person name="Cecchin M."/>
            <person name="Marcolungo L."/>
            <person name="Rossato M."/>
            <person name="Girolomoni L."/>
            <person name="Cosentino E."/>
            <person name="Cuine S."/>
            <person name="Li-Beisson Y."/>
            <person name="Delledonne M."/>
            <person name="Ballottari M."/>
        </authorList>
    </citation>
    <scope>NUCLEOTIDE SEQUENCE</scope>
    <source>
        <strain evidence="12">211/11P</strain>
        <tissue evidence="12">Whole cell</tissue>
    </source>
</reference>
<keyword evidence="13" id="KW-1185">Reference proteome</keyword>
<evidence type="ECO:0000259" key="11">
    <source>
        <dbReference type="SMART" id="SM00745"/>
    </source>
</evidence>
<comment type="catalytic activity">
    <reaction evidence="6">
        <text>n ATP + n H2O + a microtubule = n ADP + n phosphate + (n+1) alpha/beta tubulin heterodimers.</text>
        <dbReference type="EC" id="5.6.1.1"/>
    </reaction>
</comment>
<feature type="region of interest" description="Disordered" evidence="9">
    <location>
        <begin position="1"/>
        <end position="33"/>
    </location>
</feature>
<feature type="region of interest" description="Disordered" evidence="9">
    <location>
        <begin position="151"/>
        <end position="191"/>
    </location>
</feature>
<protein>
    <recommendedName>
        <fullName evidence="7">microtubule-severing ATPase</fullName>
        <ecNumber evidence="7">5.6.1.1</ecNumber>
    </recommendedName>
</protein>
<name>A0A9D4YTS8_CHLVU</name>
<dbReference type="GO" id="GO:0008568">
    <property type="term" value="F:microtubule severing ATPase activity"/>
    <property type="evidence" value="ECO:0007669"/>
    <property type="project" value="UniProtKB-EC"/>
</dbReference>
<dbReference type="GO" id="GO:0005524">
    <property type="term" value="F:ATP binding"/>
    <property type="evidence" value="ECO:0007669"/>
    <property type="project" value="UniProtKB-KW"/>
</dbReference>
<dbReference type="Gene3D" id="1.10.8.60">
    <property type="match status" value="1"/>
</dbReference>
<evidence type="ECO:0000256" key="5">
    <source>
        <dbReference type="ARBA" id="ARBA00023235"/>
    </source>
</evidence>
<dbReference type="InterPro" id="IPR050304">
    <property type="entry name" value="MT-severing_AAA_ATPase"/>
</dbReference>
<dbReference type="EMBL" id="SIDB01000012">
    <property type="protein sequence ID" value="KAI3425290.1"/>
    <property type="molecule type" value="Genomic_DNA"/>
</dbReference>
<dbReference type="InterPro" id="IPR027417">
    <property type="entry name" value="P-loop_NTPase"/>
</dbReference>
<dbReference type="FunFam" id="3.40.50.300:FF:000093">
    <property type="entry name" value="Fidgetin-like 1"/>
    <property type="match status" value="1"/>
</dbReference>